<dbReference type="Gene3D" id="3.40.50.150">
    <property type="entry name" value="Vaccinia Virus protein VP39"/>
    <property type="match status" value="1"/>
</dbReference>
<comment type="caution">
    <text evidence="2">The sequence shown here is derived from an EMBL/GenBank/DDBJ whole genome shotgun (WGS) entry which is preliminary data.</text>
</comment>
<name>A0ABS9L6Q3_9MICC</name>
<proteinExistence type="predicted"/>
<evidence type="ECO:0000256" key="1">
    <source>
        <dbReference type="ARBA" id="ARBA00023115"/>
    </source>
</evidence>
<protein>
    <submittedName>
        <fullName evidence="2">Fused MFS/spermidine synthase</fullName>
    </submittedName>
</protein>
<evidence type="ECO:0000313" key="3">
    <source>
        <dbReference type="Proteomes" id="UP001165368"/>
    </source>
</evidence>
<dbReference type="PANTHER" id="PTHR43317:SF1">
    <property type="entry name" value="THERMOSPERMINE SYNTHASE ACAULIS5"/>
    <property type="match status" value="1"/>
</dbReference>
<dbReference type="RefSeq" id="WP_237820561.1">
    <property type="nucleotide sequence ID" value="NZ_JAKLTQ010000006.1"/>
</dbReference>
<evidence type="ECO:0000313" key="2">
    <source>
        <dbReference type="EMBL" id="MCG2622347.1"/>
    </source>
</evidence>
<keyword evidence="3" id="KW-1185">Reference proteome</keyword>
<dbReference type="InterPro" id="IPR029063">
    <property type="entry name" value="SAM-dependent_MTases_sf"/>
</dbReference>
<dbReference type="CDD" id="cd02440">
    <property type="entry name" value="AdoMet_MTases"/>
    <property type="match status" value="1"/>
</dbReference>
<dbReference type="NCBIfam" id="NF037959">
    <property type="entry name" value="MFS_SpdSyn"/>
    <property type="match status" value="1"/>
</dbReference>
<accession>A0ABS9L6Q3</accession>
<dbReference type="PANTHER" id="PTHR43317">
    <property type="entry name" value="THERMOSPERMINE SYNTHASE ACAULIS5"/>
    <property type="match status" value="1"/>
</dbReference>
<gene>
    <name evidence="2" type="ORF">LVY72_10500</name>
</gene>
<keyword evidence="1" id="KW-0620">Polyamine biosynthesis</keyword>
<dbReference type="SUPFAM" id="SSF53335">
    <property type="entry name" value="S-adenosyl-L-methionine-dependent methyltransferases"/>
    <property type="match status" value="1"/>
</dbReference>
<sequence length="264" mass="28065">MTGRFLRTSGLHAEIEPDERVRGAYVLSIGGAEQSHVDLQDPSHVFYEYLRRIANVVDLAGPAGQPLRCLHLGAGALTLARYVQASRPGSEQHAVELERELLDFVIDKLPLPAGTNLTVHIGDARQEVAFGALDGEFDVIVLDVFAGEDAPEHLTTPGFYAELLEILAPEGVLLVNVGDDPPLRFVRRQARALAEALAAEDAGTAAGLAALADAGMFGGRYPGNIVLAARHQPWPQDWTAALLAAGPHPAAVLTGPELEAFAAH</sequence>
<dbReference type="Proteomes" id="UP001165368">
    <property type="component" value="Unassembled WGS sequence"/>
</dbReference>
<organism evidence="2 3">
    <name type="scientific">Arthrobacter hankyongi</name>
    <dbReference type="NCBI Taxonomy" id="2904801"/>
    <lineage>
        <taxon>Bacteria</taxon>
        <taxon>Bacillati</taxon>
        <taxon>Actinomycetota</taxon>
        <taxon>Actinomycetes</taxon>
        <taxon>Micrococcales</taxon>
        <taxon>Micrococcaceae</taxon>
        <taxon>Arthrobacter</taxon>
    </lineage>
</organism>
<reference evidence="2" key="1">
    <citation type="submission" date="2022-01" db="EMBL/GenBank/DDBJ databases">
        <authorList>
            <person name="Jo J.-H."/>
            <person name="Im W.-T."/>
        </authorList>
    </citation>
    <scope>NUCLEOTIDE SEQUENCE</scope>
    <source>
        <strain evidence="2">I2-34</strain>
    </source>
</reference>
<dbReference type="EMBL" id="JAKLTQ010000006">
    <property type="protein sequence ID" value="MCG2622347.1"/>
    <property type="molecule type" value="Genomic_DNA"/>
</dbReference>